<dbReference type="PANTHER" id="PTHR23416">
    <property type="entry name" value="SIALIC ACID SYNTHASE-RELATED"/>
    <property type="match status" value="1"/>
</dbReference>
<sequence length="155" mass="17394">MEYFYKIIKKIHIFMHKLLNRSIYSNGVILYGIPRMINSKEIIFEKDVRINDNVFLHGAGKIIVKENVTLSYGVSLISTGYSLENWEKNKITKQHINKKIIIGENVWLCANVTVLPGVTIAKDIVVAAGSVVTKDLLQSGYIYGGSPAKAIKKII</sequence>
<protein>
    <submittedName>
        <fullName evidence="1">Acyltransferase</fullName>
        <ecNumber evidence="1">2.3.1.-</ecNumber>
    </submittedName>
</protein>
<keyword evidence="1" id="KW-0012">Acyltransferase</keyword>
<dbReference type="InterPro" id="IPR011004">
    <property type="entry name" value="Trimer_LpxA-like_sf"/>
</dbReference>
<evidence type="ECO:0000313" key="2">
    <source>
        <dbReference type="Proteomes" id="UP001225873"/>
    </source>
</evidence>
<dbReference type="SUPFAM" id="SSF51161">
    <property type="entry name" value="Trimeric LpxA-like enzymes"/>
    <property type="match status" value="1"/>
</dbReference>
<name>A0ABT7ZEU5_9BACL</name>
<comment type="caution">
    <text evidence="1">The sequence shown here is derived from an EMBL/GenBank/DDBJ whole genome shotgun (WGS) entry which is preliminary data.</text>
</comment>
<proteinExistence type="predicted"/>
<gene>
    <name evidence="1" type="ORF">QMA01_00110</name>
</gene>
<dbReference type="RefSeq" id="WP_290214014.1">
    <property type="nucleotide sequence ID" value="NZ_JASDCQ010000001.1"/>
</dbReference>
<dbReference type="GO" id="GO:0016746">
    <property type="term" value="F:acyltransferase activity"/>
    <property type="evidence" value="ECO:0007669"/>
    <property type="project" value="UniProtKB-KW"/>
</dbReference>
<reference evidence="1 2" key="1">
    <citation type="submission" date="2023-03" db="EMBL/GenBank/DDBJ databases">
        <authorList>
            <person name="Uniacke-Lowe S."/>
            <person name="Ross P."/>
            <person name="Hill C."/>
        </authorList>
    </citation>
    <scope>NUCLEOTIDE SEQUENCE [LARGE SCALE GENOMIC DNA]</scope>
    <source>
        <strain evidence="1 2">APC 4016</strain>
    </source>
</reference>
<accession>A0ABT7ZEU5</accession>
<dbReference type="InterPro" id="IPR051159">
    <property type="entry name" value="Hexapeptide_acetyltransf"/>
</dbReference>
<dbReference type="InterPro" id="IPR001451">
    <property type="entry name" value="Hexapep"/>
</dbReference>
<dbReference type="EC" id="2.3.1.-" evidence="1"/>
<keyword evidence="1" id="KW-0808">Transferase</keyword>
<dbReference type="Gene3D" id="2.160.10.10">
    <property type="entry name" value="Hexapeptide repeat proteins"/>
    <property type="match status" value="1"/>
</dbReference>
<evidence type="ECO:0000313" key="1">
    <source>
        <dbReference type="EMBL" id="MDN3425675.1"/>
    </source>
</evidence>
<organism evidence="1 2">
    <name type="scientific">Planococcus notacanthi</name>
    <dbReference type="NCBI Taxonomy" id="3035188"/>
    <lineage>
        <taxon>Bacteria</taxon>
        <taxon>Bacillati</taxon>
        <taxon>Bacillota</taxon>
        <taxon>Bacilli</taxon>
        <taxon>Bacillales</taxon>
        <taxon>Caryophanaceae</taxon>
        <taxon>Planococcus</taxon>
    </lineage>
</organism>
<dbReference type="CDD" id="cd04647">
    <property type="entry name" value="LbH_MAT_like"/>
    <property type="match status" value="1"/>
</dbReference>
<dbReference type="Pfam" id="PF00132">
    <property type="entry name" value="Hexapep"/>
    <property type="match status" value="1"/>
</dbReference>
<dbReference type="Proteomes" id="UP001225873">
    <property type="component" value="Unassembled WGS sequence"/>
</dbReference>
<keyword evidence="2" id="KW-1185">Reference proteome</keyword>
<dbReference type="EMBL" id="JASDCQ010000001">
    <property type="protein sequence ID" value="MDN3425675.1"/>
    <property type="molecule type" value="Genomic_DNA"/>
</dbReference>